<feature type="transmembrane region" description="Helical" evidence="1">
    <location>
        <begin position="20"/>
        <end position="39"/>
    </location>
</feature>
<name>A0A1M6R8L8_9FIRM</name>
<evidence type="ECO:0000256" key="1">
    <source>
        <dbReference type="SAM" id="Phobius"/>
    </source>
</evidence>
<dbReference type="NCBIfam" id="TIGR04086">
    <property type="entry name" value="TIGR04086_membr"/>
    <property type="match status" value="1"/>
</dbReference>
<protein>
    <submittedName>
        <fullName evidence="2">Putative membrane protein, TIGR04086 family</fullName>
    </submittedName>
</protein>
<dbReference type="STRING" id="1121322.SAMN02745136_02188"/>
<dbReference type="OrthoDB" id="1779887at2"/>
<sequence>MDKVLHRNSRVTVILKNLLLSYVVTGLMLLVLSLLMLKMDVSNKILSGGITVTYILSTFLGGFLFGKSASQKRFLWGLLIGALYFVILFLISVLTGSVMGMEASRVLTVMLLCIFGGMLGGMLS</sequence>
<dbReference type="AlphaFoldDB" id="A0A1M6R8L8"/>
<keyword evidence="3" id="KW-1185">Reference proteome</keyword>
<keyword evidence="1" id="KW-0812">Transmembrane</keyword>
<dbReference type="Pfam" id="PF12670">
    <property type="entry name" value="DUF3792"/>
    <property type="match status" value="1"/>
</dbReference>
<evidence type="ECO:0000313" key="2">
    <source>
        <dbReference type="EMBL" id="SHK28776.1"/>
    </source>
</evidence>
<dbReference type="Proteomes" id="UP000184386">
    <property type="component" value="Unassembled WGS sequence"/>
</dbReference>
<accession>A0A1M6R8L8</accession>
<evidence type="ECO:0000313" key="3">
    <source>
        <dbReference type="Proteomes" id="UP000184386"/>
    </source>
</evidence>
<keyword evidence="1" id="KW-1133">Transmembrane helix</keyword>
<dbReference type="InterPro" id="IPR023804">
    <property type="entry name" value="DUF3792_TM"/>
</dbReference>
<gene>
    <name evidence="2" type="ORF">SAMN02745136_02188</name>
</gene>
<reference evidence="2 3" key="1">
    <citation type="submission" date="2016-11" db="EMBL/GenBank/DDBJ databases">
        <authorList>
            <person name="Jaros S."/>
            <person name="Januszkiewicz K."/>
            <person name="Wedrychowicz H."/>
        </authorList>
    </citation>
    <scope>NUCLEOTIDE SEQUENCE [LARGE SCALE GENOMIC DNA]</scope>
    <source>
        <strain evidence="2 3">DSM 15929</strain>
    </source>
</reference>
<feature type="transmembrane region" description="Helical" evidence="1">
    <location>
        <begin position="45"/>
        <end position="65"/>
    </location>
</feature>
<feature type="transmembrane region" description="Helical" evidence="1">
    <location>
        <begin position="74"/>
        <end position="94"/>
    </location>
</feature>
<keyword evidence="1" id="KW-0472">Membrane</keyword>
<feature type="transmembrane region" description="Helical" evidence="1">
    <location>
        <begin position="106"/>
        <end position="123"/>
    </location>
</feature>
<dbReference type="RefSeq" id="WP_073275697.1">
    <property type="nucleotide sequence ID" value="NZ_FRAC01000010.1"/>
</dbReference>
<organism evidence="2 3">
    <name type="scientific">Anaerocolumna jejuensis DSM 15929</name>
    <dbReference type="NCBI Taxonomy" id="1121322"/>
    <lineage>
        <taxon>Bacteria</taxon>
        <taxon>Bacillati</taxon>
        <taxon>Bacillota</taxon>
        <taxon>Clostridia</taxon>
        <taxon>Lachnospirales</taxon>
        <taxon>Lachnospiraceae</taxon>
        <taxon>Anaerocolumna</taxon>
    </lineage>
</organism>
<dbReference type="EMBL" id="FRAC01000010">
    <property type="protein sequence ID" value="SHK28776.1"/>
    <property type="molecule type" value="Genomic_DNA"/>
</dbReference>
<proteinExistence type="predicted"/>